<dbReference type="GO" id="GO:0005615">
    <property type="term" value="C:extracellular space"/>
    <property type="evidence" value="ECO:0007669"/>
    <property type="project" value="TreeGrafter"/>
</dbReference>
<dbReference type="PANTHER" id="PTHR10504">
    <property type="entry name" value="BACTERICIDAL PERMEABILITY-INCREASING BPI PROTEIN-RELATED"/>
    <property type="match status" value="1"/>
</dbReference>
<dbReference type="GO" id="GO:0008289">
    <property type="term" value="F:lipid binding"/>
    <property type="evidence" value="ECO:0007669"/>
    <property type="project" value="InterPro"/>
</dbReference>
<dbReference type="AlphaFoldDB" id="A0AAE1DNW2"/>
<dbReference type="Gene3D" id="3.15.10.10">
    <property type="entry name" value="Bactericidal permeability-increasing protein, domain 1"/>
    <property type="match status" value="1"/>
</dbReference>
<dbReference type="InterPro" id="IPR017943">
    <property type="entry name" value="Bactericidal_perm-incr_a/b_dom"/>
</dbReference>
<dbReference type="Proteomes" id="UP001283361">
    <property type="component" value="Unassembled WGS sequence"/>
</dbReference>
<dbReference type="InterPro" id="IPR032942">
    <property type="entry name" value="BPI/LBP/Plunc"/>
</dbReference>
<protein>
    <submittedName>
        <fullName evidence="1">Uncharacterized protein</fullName>
    </submittedName>
</protein>
<dbReference type="PANTHER" id="PTHR10504:SF131">
    <property type="entry name" value="BPI2 DOMAIN-CONTAINING PROTEIN"/>
    <property type="match status" value="1"/>
</dbReference>
<comment type="caution">
    <text evidence="1">The sequence shown here is derived from an EMBL/GenBank/DDBJ whole genome shotgun (WGS) entry which is preliminary data.</text>
</comment>
<name>A0AAE1DNW2_9GAST</name>
<accession>A0AAE1DNW2</accession>
<proteinExistence type="predicted"/>
<dbReference type="EMBL" id="JAWDGP010003105">
    <property type="protein sequence ID" value="KAK3777257.1"/>
    <property type="molecule type" value="Genomic_DNA"/>
</dbReference>
<dbReference type="SUPFAM" id="SSF55394">
    <property type="entry name" value="Bactericidal permeability-increasing protein, BPI"/>
    <property type="match status" value="1"/>
</dbReference>
<reference evidence="1" key="1">
    <citation type="journal article" date="2023" name="G3 (Bethesda)">
        <title>A reference genome for the long-term kleptoplast-retaining sea slug Elysia crispata morphotype clarki.</title>
        <authorList>
            <person name="Eastman K.E."/>
            <person name="Pendleton A.L."/>
            <person name="Shaikh M.A."/>
            <person name="Suttiyut T."/>
            <person name="Ogas R."/>
            <person name="Tomko P."/>
            <person name="Gavelis G."/>
            <person name="Widhalm J.R."/>
            <person name="Wisecaver J.H."/>
        </authorList>
    </citation>
    <scope>NUCLEOTIDE SEQUENCE</scope>
    <source>
        <strain evidence="1">ECLA1</strain>
    </source>
</reference>
<keyword evidence="2" id="KW-1185">Reference proteome</keyword>
<gene>
    <name evidence="1" type="ORF">RRG08_061717</name>
</gene>
<sequence length="237" mass="25853">MQAFVSKLCRLLTSPDLCSLNITFAHSAYLTRFVVRTPYFTAVAAPTLTTCLKAALEIVSGICFQACNKVYSWKVKASLVKFCFKLGILPKAQHTRVMERSTLRLAGVVLLLCVGLCASTNPGMKIRVTRNGINYMNRVAQGMLRERFQAVRFPDMSSSSGKTSFSATNIRVLSVSNPSSSISLRPDRNGLTWTLSNVGISLHANYRAVKRGWIRLSSSGSVSAFVSGASMSMTTGF</sequence>
<organism evidence="1 2">
    <name type="scientific">Elysia crispata</name>
    <name type="common">lettuce slug</name>
    <dbReference type="NCBI Taxonomy" id="231223"/>
    <lineage>
        <taxon>Eukaryota</taxon>
        <taxon>Metazoa</taxon>
        <taxon>Spiralia</taxon>
        <taxon>Lophotrochozoa</taxon>
        <taxon>Mollusca</taxon>
        <taxon>Gastropoda</taxon>
        <taxon>Heterobranchia</taxon>
        <taxon>Euthyneura</taxon>
        <taxon>Panpulmonata</taxon>
        <taxon>Sacoglossa</taxon>
        <taxon>Placobranchoidea</taxon>
        <taxon>Plakobranchidae</taxon>
        <taxon>Elysia</taxon>
    </lineage>
</organism>
<evidence type="ECO:0000313" key="1">
    <source>
        <dbReference type="EMBL" id="KAK3777257.1"/>
    </source>
</evidence>
<feature type="non-terminal residue" evidence="1">
    <location>
        <position position="1"/>
    </location>
</feature>
<evidence type="ECO:0000313" key="2">
    <source>
        <dbReference type="Proteomes" id="UP001283361"/>
    </source>
</evidence>